<dbReference type="InterPro" id="IPR035906">
    <property type="entry name" value="MetI-like_sf"/>
</dbReference>
<evidence type="ECO:0000256" key="5">
    <source>
        <dbReference type="RuleBase" id="RU363032"/>
    </source>
</evidence>
<proteinExistence type="inferred from homology"/>
<evidence type="ECO:0000256" key="4">
    <source>
        <dbReference type="ARBA" id="ARBA00023136"/>
    </source>
</evidence>
<feature type="transmembrane region" description="Helical" evidence="5">
    <location>
        <begin position="12"/>
        <end position="38"/>
    </location>
</feature>
<comment type="subcellular location">
    <subcellularLocation>
        <location evidence="5">Cell membrane</location>
        <topology evidence="5">Multi-pass membrane protein</topology>
    </subcellularLocation>
    <subcellularLocation>
        <location evidence="1">Membrane</location>
        <topology evidence="1">Multi-pass membrane protein</topology>
    </subcellularLocation>
</comment>
<keyword evidence="5" id="KW-0813">Transport</keyword>
<feature type="domain" description="ABC transmembrane type-1" evidence="6">
    <location>
        <begin position="63"/>
        <end position="273"/>
    </location>
</feature>
<gene>
    <name evidence="7" type="ORF">BJBARM5_0471</name>
</gene>
<accession>D6GVF9</accession>
<dbReference type="Gene3D" id="1.10.3720.10">
    <property type="entry name" value="MetI-like"/>
    <property type="match status" value="1"/>
</dbReference>
<feature type="transmembrane region" description="Helical" evidence="5">
    <location>
        <begin position="100"/>
        <end position="121"/>
    </location>
</feature>
<keyword evidence="2 5" id="KW-0812">Transmembrane</keyword>
<sequence length="283" mass="31291">MKFKLKHKYFPLFFILPLIIYIVLISFYPAFTGIFQAFHSPSTGKLTTSNFTALTHYGLFSAIINTVILTAGALAIEFTFGFIIASLLSKTFRGRSIFSTIYILPFGIATVVSAYTFSLIFPAVGGYANSLLSIFGIHAINWYSNAYMTLFTTMLADSWKTTPIVALILLAGMSQIPPELYNAAKVDGAGPIKRFFSITLPNMTDFVTIALIIRGIAEFNIFALPLILFGYSPALLTTLTYNFYSTTSTLYYSLASATILFAFAMGFALIVVFRRRMIGAYEA</sequence>
<dbReference type="PANTHER" id="PTHR43759">
    <property type="entry name" value="TREHALOSE TRANSPORT SYSTEM PERMEASE PROTEIN SUGA"/>
    <property type="match status" value="1"/>
</dbReference>
<feature type="transmembrane region" description="Helical" evidence="5">
    <location>
        <begin position="250"/>
        <end position="273"/>
    </location>
</feature>
<reference evidence="7 8" key="1">
    <citation type="journal article" date="2010" name="Proc. Natl. Acad. Sci. U.S.A.">
        <title>Enigmatic, ultrasmall, uncultivated Archaea.</title>
        <authorList>
            <person name="Baker B.J."/>
            <person name="Comolli L.R."/>
            <person name="Dick G.J."/>
            <person name="Hauser L.J."/>
            <person name="Hyatt D."/>
            <person name="Dill B.D."/>
            <person name="Land M.L."/>
            <person name="Verberkmoes N.C."/>
            <person name="Hettich R.L."/>
            <person name="Banfield J.F."/>
        </authorList>
    </citation>
    <scope>NUCLEOTIDE SEQUENCE [LARGE SCALE GENOMIC DNA]</scope>
</reference>
<dbReference type="GO" id="GO:0055085">
    <property type="term" value="P:transmembrane transport"/>
    <property type="evidence" value="ECO:0007669"/>
    <property type="project" value="InterPro"/>
</dbReference>
<protein>
    <submittedName>
        <fullName evidence="7">Binding-protein-dependent transport systems inner membrane component</fullName>
    </submittedName>
</protein>
<evidence type="ECO:0000256" key="1">
    <source>
        <dbReference type="ARBA" id="ARBA00004141"/>
    </source>
</evidence>
<evidence type="ECO:0000313" key="8">
    <source>
        <dbReference type="Proteomes" id="UP000009376"/>
    </source>
</evidence>
<evidence type="ECO:0000256" key="2">
    <source>
        <dbReference type="ARBA" id="ARBA00022692"/>
    </source>
</evidence>
<dbReference type="SUPFAM" id="SSF161098">
    <property type="entry name" value="MetI-like"/>
    <property type="match status" value="1"/>
</dbReference>
<keyword evidence="3 5" id="KW-1133">Transmembrane helix</keyword>
<dbReference type="InterPro" id="IPR000515">
    <property type="entry name" value="MetI-like"/>
</dbReference>
<dbReference type="PROSITE" id="PS50928">
    <property type="entry name" value="ABC_TM1"/>
    <property type="match status" value="1"/>
</dbReference>
<dbReference type="InterPro" id="IPR052730">
    <property type="entry name" value="Sugar_ABC_transporter"/>
</dbReference>
<name>D6GVF9_PARA5</name>
<evidence type="ECO:0000313" key="7">
    <source>
        <dbReference type="EMBL" id="EFD92797.1"/>
    </source>
</evidence>
<dbReference type="AlphaFoldDB" id="D6GVF9"/>
<dbReference type="Proteomes" id="UP000009376">
    <property type="component" value="Unassembled WGS sequence"/>
</dbReference>
<feature type="transmembrane region" description="Helical" evidence="5">
    <location>
        <begin position="127"/>
        <end position="144"/>
    </location>
</feature>
<dbReference type="GO" id="GO:0005886">
    <property type="term" value="C:plasma membrane"/>
    <property type="evidence" value="ECO:0007669"/>
    <property type="project" value="UniProtKB-SubCell"/>
</dbReference>
<feature type="transmembrane region" description="Helical" evidence="5">
    <location>
        <begin position="221"/>
        <end position="244"/>
    </location>
</feature>
<feature type="transmembrane region" description="Helical" evidence="5">
    <location>
        <begin position="58"/>
        <end position="88"/>
    </location>
</feature>
<evidence type="ECO:0000256" key="3">
    <source>
        <dbReference type="ARBA" id="ARBA00022989"/>
    </source>
</evidence>
<comment type="similarity">
    <text evidence="5">Belongs to the binding-protein-dependent transport system permease family.</text>
</comment>
<evidence type="ECO:0000259" key="6">
    <source>
        <dbReference type="PROSITE" id="PS50928"/>
    </source>
</evidence>
<dbReference type="Pfam" id="PF00528">
    <property type="entry name" value="BPD_transp_1"/>
    <property type="match status" value="1"/>
</dbReference>
<keyword evidence="4 5" id="KW-0472">Membrane</keyword>
<dbReference type="CDD" id="cd06261">
    <property type="entry name" value="TM_PBP2"/>
    <property type="match status" value="1"/>
</dbReference>
<dbReference type="PANTHER" id="PTHR43759:SF1">
    <property type="entry name" value="GLUCOSE IMPORT SYSTEM PERMEASE PROTEIN GLCT"/>
    <property type="match status" value="1"/>
</dbReference>
<dbReference type="EMBL" id="GG745553">
    <property type="protein sequence ID" value="EFD92797.1"/>
    <property type="molecule type" value="Genomic_DNA"/>
</dbReference>
<organism evidence="7 8">
    <name type="scientific">Candidatus Parvarchaeum acidophilus ARMAN-5</name>
    <dbReference type="NCBI Taxonomy" id="662762"/>
    <lineage>
        <taxon>Archaea</taxon>
        <taxon>Candidatus Parvarchaeota</taxon>
        <taxon>Candidatus Parvarchaeum</taxon>
    </lineage>
</organism>